<evidence type="ECO:0000256" key="2">
    <source>
        <dbReference type="ARBA" id="ARBA00022857"/>
    </source>
</evidence>
<dbReference type="RefSeq" id="XP_023942027.2">
    <property type="nucleotide sequence ID" value="XM_024086259.2"/>
</dbReference>
<accession>A0A6J1NAD7</accession>
<dbReference type="OrthoDB" id="416253at2759"/>
<dbReference type="AlphaFoldDB" id="A0A6J1NAD7"/>
<dbReference type="PANTHER" id="PTHR43827">
    <property type="entry name" value="2,5-DIKETO-D-GLUCONIC ACID REDUCTASE"/>
    <property type="match status" value="1"/>
</dbReference>
<proteinExistence type="inferred from homology"/>
<keyword evidence="5" id="KW-1185">Reference proteome</keyword>
<evidence type="ECO:0000313" key="5">
    <source>
        <dbReference type="Proteomes" id="UP001652582"/>
    </source>
</evidence>
<feature type="domain" description="NADP-dependent oxidoreductase" evidence="4">
    <location>
        <begin position="25"/>
        <end position="87"/>
    </location>
</feature>
<gene>
    <name evidence="6" type="primary">LOC112048638</name>
</gene>
<keyword evidence="3" id="KW-0560">Oxidoreductase</keyword>
<dbReference type="Pfam" id="PF00248">
    <property type="entry name" value="Aldo_ket_red"/>
    <property type="match status" value="1"/>
</dbReference>
<dbReference type="PANTHER" id="PTHR43827:SF3">
    <property type="entry name" value="NADP-DEPENDENT OXIDOREDUCTASE DOMAIN-CONTAINING PROTEIN"/>
    <property type="match status" value="1"/>
</dbReference>
<protein>
    <submittedName>
        <fullName evidence="6">Aldo-keto reductase AKR2E4</fullName>
    </submittedName>
</protein>
<evidence type="ECO:0000313" key="6">
    <source>
        <dbReference type="RefSeq" id="XP_023942027.2"/>
    </source>
</evidence>
<dbReference type="InterPro" id="IPR023210">
    <property type="entry name" value="NADP_OxRdtase_dom"/>
</dbReference>
<evidence type="ECO:0000256" key="1">
    <source>
        <dbReference type="ARBA" id="ARBA00007905"/>
    </source>
</evidence>
<organism evidence="5 6">
    <name type="scientific">Bicyclus anynana</name>
    <name type="common">Squinting bush brown butterfly</name>
    <dbReference type="NCBI Taxonomy" id="110368"/>
    <lineage>
        <taxon>Eukaryota</taxon>
        <taxon>Metazoa</taxon>
        <taxon>Ecdysozoa</taxon>
        <taxon>Arthropoda</taxon>
        <taxon>Hexapoda</taxon>
        <taxon>Insecta</taxon>
        <taxon>Pterygota</taxon>
        <taxon>Neoptera</taxon>
        <taxon>Endopterygota</taxon>
        <taxon>Lepidoptera</taxon>
        <taxon>Glossata</taxon>
        <taxon>Ditrysia</taxon>
        <taxon>Papilionoidea</taxon>
        <taxon>Nymphalidae</taxon>
        <taxon>Satyrinae</taxon>
        <taxon>Satyrini</taxon>
        <taxon>Mycalesina</taxon>
        <taxon>Bicyclus</taxon>
    </lineage>
</organism>
<sequence length="122" mass="14259">MGCAAFGFLVRRPHNNITLPPTFTNPVLVKMAKKYGVTVSQVVLRSLLDRNIVPVSTSSNKEHIKLNEDIFDFHLSHKEIQEIKKFDKNEKVHPIEVDDMRKQYEEMKSYIKKNNLTQYENI</sequence>
<dbReference type="GO" id="GO:0016616">
    <property type="term" value="F:oxidoreductase activity, acting on the CH-OH group of donors, NAD or NADP as acceptor"/>
    <property type="evidence" value="ECO:0007669"/>
    <property type="project" value="UniProtKB-ARBA"/>
</dbReference>
<dbReference type="Proteomes" id="UP001652582">
    <property type="component" value="Chromosome 8"/>
</dbReference>
<evidence type="ECO:0000259" key="4">
    <source>
        <dbReference type="Pfam" id="PF00248"/>
    </source>
</evidence>
<keyword evidence="2" id="KW-0521">NADP</keyword>
<reference evidence="6" key="1">
    <citation type="submission" date="2025-08" db="UniProtKB">
        <authorList>
            <consortium name="RefSeq"/>
        </authorList>
    </citation>
    <scope>IDENTIFICATION</scope>
</reference>
<dbReference type="SUPFAM" id="SSF51430">
    <property type="entry name" value="NAD(P)-linked oxidoreductase"/>
    <property type="match status" value="1"/>
</dbReference>
<dbReference type="InterPro" id="IPR036812">
    <property type="entry name" value="NAD(P)_OxRdtase_dom_sf"/>
</dbReference>
<dbReference type="InterPro" id="IPR020471">
    <property type="entry name" value="AKR"/>
</dbReference>
<dbReference type="KEGG" id="bany:112048638"/>
<evidence type="ECO:0000256" key="3">
    <source>
        <dbReference type="ARBA" id="ARBA00023002"/>
    </source>
</evidence>
<dbReference type="Gene3D" id="3.20.20.100">
    <property type="entry name" value="NADP-dependent oxidoreductase domain"/>
    <property type="match status" value="1"/>
</dbReference>
<name>A0A6J1NAD7_BICAN</name>
<comment type="similarity">
    <text evidence="1">Belongs to the aldo/keto reductase family.</text>
</comment>
<dbReference type="GeneID" id="112048638"/>